<evidence type="ECO:0000313" key="3">
    <source>
        <dbReference type="Proteomes" id="UP001497480"/>
    </source>
</evidence>
<reference evidence="2 3" key="1">
    <citation type="submission" date="2024-03" db="EMBL/GenBank/DDBJ databases">
        <authorList>
            <person name="Martinez-Hernandez J."/>
        </authorList>
    </citation>
    <scope>NUCLEOTIDE SEQUENCE [LARGE SCALE GENOMIC DNA]</scope>
</reference>
<gene>
    <name evidence="2" type="ORF">LLUT_LOCUS14700</name>
</gene>
<feature type="domain" description="Retrotransposon Copia-like N-terminal" evidence="1">
    <location>
        <begin position="21"/>
        <end position="68"/>
    </location>
</feature>
<dbReference type="AlphaFoldDB" id="A0AAV1WW68"/>
<comment type="caution">
    <text evidence="2">The sequence shown here is derived from an EMBL/GenBank/DDBJ whole genome shotgun (WGS) entry which is preliminary data.</text>
</comment>
<evidence type="ECO:0000313" key="2">
    <source>
        <dbReference type="EMBL" id="CAL0313640.1"/>
    </source>
</evidence>
<dbReference type="PANTHER" id="PTHR37610:SF55">
    <property type="entry name" value="RETROTRANSPOSON COPIA-LIKE N-TERMINAL DOMAIN-CONTAINING PROTEIN"/>
    <property type="match status" value="1"/>
</dbReference>
<proteinExistence type="predicted"/>
<organism evidence="2 3">
    <name type="scientific">Lupinus luteus</name>
    <name type="common">European yellow lupine</name>
    <dbReference type="NCBI Taxonomy" id="3873"/>
    <lineage>
        <taxon>Eukaryota</taxon>
        <taxon>Viridiplantae</taxon>
        <taxon>Streptophyta</taxon>
        <taxon>Embryophyta</taxon>
        <taxon>Tracheophyta</taxon>
        <taxon>Spermatophyta</taxon>
        <taxon>Magnoliopsida</taxon>
        <taxon>eudicotyledons</taxon>
        <taxon>Gunneridae</taxon>
        <taxon>Pentapetalae</taxon>
        <taxon>rosids</taxon>
        <taxon>fabids</taxon>
        <taxon>Fabales</taxon>
        <taxon>Fabaceae</taxon>
        <taxon>Papilionoideae</taxon>
        <taxon>50 kb inversion clade</taxon>
        <taxon>genistoids sensu lato</taxon>
        <taxon>core genistoids</taxon>
        <taxon>Genisteae</taxon>
        <taxon>Lupinus</taxon>
    </lineage>
</organism>
<accession>A0AAV1WW68</accession>
<dbReference type="Proteomes" id="UP001497480">
    <property type="component" value="Unassembled WGS sequence"/>
</dbReference>
<protein>
    <recommendedName>
        <fullName evidence="1">Retrotransposon Copia-like N-terminal domain-containing protein</fullName>
    </recommendedName>
</protein>
<evidence type="ECO:0000259" key="1">
    <source>
        <dbReference type="Pfam" id="PF14244"/>
    </source>
</evidence>
<keyword evidence="3" id="KW-1185">Reference proteome</keyword>
<dbReference type="EMBL" id="CAXHTB010000010">
    <property type="protein sequence ID" value="CAL0313640.1"/>
    <property type="molecule type" value="Genomic_DNA"/>
</dbReference>
<name>A0AAV1WW68_LUPLU</name>
<dbReference type="Pfam" id="PF14244">
    <property type="entry name" value="Retrotran_gag_3"/>
    <property type="match status" value="1"/>
</dbReference>
<dbReference type="InterPro" id="IPR029472">
    <property type="entry name" value="Copia-like_N"/>
</dbReference>
<sequence>MANQVITQNPMLDPGNPYFIHPNENPGSRIVTTVLNGDNYHGWARAMSMTLEMKNKIEFIDGTLMKPESNDHLLPYWNRCNRLVVSWLHQYVDSSIIESIL</sequence>
<dbReference type="PANTHER" id="PTHR37610">
    <property type="entry name" value="CCHC-TYPE DOMAIN-CONTAINING PROTEIN"/>
    <property type="match status" value="1"/>
</dbReference>